<dbReference type="AlphaFoldDB" id="A0A7D5M3Y9"/>
<gene>
    <name evidence="1" type="ORF">C5F47_07120</name>
</gene>
<dbReference type="EMBL" id="CP026993">
    <property type="protein sequence ID" value="QLH03848.1"/>
    <property type="molecule type" value="Genomic_DNA"/>
</dbReference>
<evidence type="ECO:0000313" key="1">
    <source>
        <dbReference type="EMBL" id="QLH03848.1"/>
    </source>
</evidence>
<name>A0A7D5M3Y9_9ARCH</name>
<accession>A0A7D5M3Y9</accession>
<dbReference type="KEGG" id="ncl:C5F47_07120"/>
<dbReference type="OrthoDB" id="2825at2157"/>
<proteinExistence type="predicted"/>
<dbReference type="Proteomes" id="UP000509771">
    <property type="component" value="Chromosome"/>
</dbReference>
<evidence type="ECO:0000313" key="2">
    <source>
        <dbReference type="Proteomes" id="UP000509771"/>
    </source>
</evidence>
<protein>
    <submittedName>
        <fullName evidence="1">Uncharacterized protein</fullName>
    </submittedName>
</protein>
<organism evidence="1 2">
    <name type="scientific">Nitrosopumilus cobalaminigenes</name>
    <dbReference type="NCBI Taxonomy" id="1470066"/>
    <lineage>
        <taxon>Archaea</taxon>
        <taxon>Nitrososphaerota</taxon>
        <taxon>Nitrososphaeria</taxon>
        <taxon>Nitrosopumilales</taxon>
        <taxon>Nitrosopumilaceae</taxon>
        <taxon>Nitrosopumilus</taxon>
    </lineage>
</organism>
<reference evidence="1 2" key="1">
    <citation type="submission" date="2018-02" db="EMBL/GenBank/DDBJ databases">
        <title>Complete genome of Nitrosopumilus cobalaminigenes HCA1.</title>
        <authorList>
            <person name="Qin W."/>
            <person name="Zheng Y."/>
            <person name="Stahl D.A."/>
        </authorList>
    </citation>
    <scope>NUCLEOTIDE SEQUENCE [LARGE SCALE GENOMIC DNA]</scope>
    <source>
        <strain evidence="1 2">HCA1</strain>
    </source>
</reference>
<keyword evidence="2" id="KW-1185">Reference proteome</keyword>
<sequence>MTDERNLKPSNIPTKETIVLRTKLLPQDIIEILDKKKTSFFGSALRRPKSDEITVETPQLYLEQYVFILGHYEIDFDRNASYMIKVDPDVVEVAIGTKKFPVLNESGVWKKFGKKMKQGVGITKQDLELNVTENAVKSMTDSMYFDHNGLETTFDYSTDSDAVENFVQNVLDVNKSHTRKIKMTNNELFSKLFHKLKESLKHDLIINHEEYVVTKFQEIFVPIYETKCYDEKNKVVVARVDAVTGKII</sequence>